<organism evidence="1 2">
    <name type="scientific">Multifurca ochricompacta</name>
    <dbReference type="NCBI Taxonomy" id="376703"/>
    <lineage>
        <taxon>Eukaryota</taxon>
        <taxon>Fungi</taxon>
        <taxon>Dikarya</taxon>
        <taxon>Basidiomycota</taxon>
        <taxon>Agaricomycotina</taxon>
        <taxon>Agaricomycetes</taxon>
        <taxon>Russulales</taxon>
        <taxon>Russulaceae</taxon>
        <taxon>Multifurca</taxon>
    </lineage>
</organism>
<sequence length="67" mass="7158">MARKGYTDHAKRICTSSTNIVVPRNRLPQVPILPLFAVVPAAELDPNGVAAPALPACVRTNPELLRG</sequence>
<evidence type="ECO:0000313" key="2">
    <source>
        <dbReference type="Proteomes" id="UP001203297"/>
    </source>
</evidence>
<reference evidence="1" key="1">
    <citation type="journal article" date="2022" name="New Phytol.">
        <title>Evolutionary transition to the ectomycorrhizal habit in the genomes of a hyperdiverse lineage of mushroom-forming fungi.</title>
        <authorList>
            <person name="Looney B."/>
            <person name="Miyauchi S."/>
            <person name="Morin E."/>
            <person name="Drula E."/>
            <person name="Courty P.E."/>
            <person name="Kohler A."/>
            <person name="Kuo A."/>
            <person name="LaButti K."/>
            <person name="Pangilinan J."/>
            <person name="Lipzen A."/>
            <person name="Riley R."/>
            <person name="Andreopoulos W."/>
            <person name="He G."/>
            <person name="Johnson J."/>
            <person name="Nolan M."/>
            <person name="Tritt A."/>
            <person name="Barry K.W."/>
            <person name="Grigoriev I.V."/>
            <person name="Nagy L.G."/>
            <person name="Hibbett D."/>
            <person name="Henrissat B."/>
            <person name="Matheny P.B."/>
            <person name="Labbe J."/>
            <person name="Martin F.M."/>
        </authorList>
    </citation>
    <scope>NUCLEOTIDE SEQUENCE</scope>
    <source>
        <strain evidence="1">BPL690</strain>
    </source>
</reference>
<comment type="caution">
    <text evidence="1">The sequence shown here is derived from an EMBL/GenBank/DDBJ whole genome shotgun (WGS) entry which is preliminary data.</text>
</comment>
<proteinExistence type="predicted"/>
<accession>A0AAD4M3I3</accession>
<dbReference type="AlphaFoldDB" id="A0AAD4M3I3"/>
<keyword evidence="2" id="KW-1185">Reference proteome</keyword>
<dbReference type="EMBL" id="WTXG01000029">
    <property type="protein sequence ID" value="KAI0298338.1"/>
    <property type="molecule type" value="Genomic_DNA"/>
</dbReference>
<dbReference type="Proteomes" id="UP001203297">
    <property type="component" value="Unassembled WGS sequence"/>
</dbReference>
<gene>
    <name evidence="1" type="ORF">B0F90DRAFT_1732983</name>
</gene>
<evidence type="ECO:0000313" key="1">
    <source>
        <dbReference type="EMBL" id="KAI0298338.1"/>
    </source>
</evidence>
<name>A0AAD4M3I3_9AGAM</name>
<protein>
    <submittedName>
        <fullName evidence="1">Uncharacterized protein</fullName>
    </submittedName>
</protein>